<gene>
    <name evidence="7" type="primary">ybeY</name>
    <name evidence="8" type="ORF">GGD90_001598</name>
</gene>
<keyword evidence="7" id="KW-0690">Ribosome biogenesis</keyword>
<dbReference type="RefSeq" id="WP_153116007.1">
    <property type="nucleotide sequence ID" value="NZ_JACIGE010000005.1"/>
</dbReference>
<comment type="caution">
    <text evidence="8">The sequence shown here is derived from an EMBL/GenBank/DDBJ whole genome shotgun (WGS) entry which is preliminary data.</text>
</comment>
<accession>A0A840FYM9</accession>
<evidence type="ECO:0000256" key="6">
    <source>
        <dbReference type="ARBA" id="ARBA00022833"/>
    </source>
</evidence>
<dbReference type="PANTHER" id="PTHR46986">
    <property type="entry name" value="ENDORIBONUCLEASE YBEY, CHLOROPLASTIC"/>
    <property type="match status" value="1"/>
</dbReference>
<feature type="binding site" evidence="7">
    <location>
        <position position="123"/>
    </location>
    <ligand>
        <name>Zn(2+)</name>
        <dbReference type="ChEBI" id="CHEBI:29105"/>
        <note>catalytic</note>
    </ligand>
</feature>
<keyword evidence="7" id="KW-0963">Cytoplasm</keyword>
<evidence type="ECO:0000256" key="5">
    <source>
        <dbReference type="ARBA" id="ARBA00022801"/>
    </source>
</evidence>
<evidence type="ECO:0000256" key="4">
    <source>
        <dbReference type="ARBA" id="ARBA00022759"/>
    </source>
</evidence>
<reference evidence="8 9" key="1">
    <citation type="submission" date="2020-08" db="EMBL/GenBank/DDBJ databases">
        <title>Genome sequencing of Purple Non-Sulfur Bacteria from various extreme environments.</title>
        <authorList>
            <person name="Mayer M."/>
        </authorList>
    </citation>
    <scope>NUCLEOTIDE SEQUENCE [LARGE SCALE GENOMIC DNA]</scope>
    <source>
        <strain evidence="8 9">2761</strain>
    </source>
</reference>
<evidence type="ECO:0000256" key="3">
    <source>
        <dbReference type="ARBA" id="ARBA00022723"/>
    </source>
</evidence>
<keyword evidence="3 7" id="KW-0479">Metal-binding</keyword>
<organism evidence="8 9">
    <name type="scientific">Rhodocyclus tenuis</name>
    <name type="common">Rhodospirillum tenue</name>
    <dbReference type="NCBI Taxonomy" id="1066"/>
    <lineage>
        <taxon>Bacteria</taxon>
        <taxon>Pseudomonadati</taxon>
        <taxon>Pseudomonadota</taxon>
        <taxon>Betaproteobacteria</taxon>
        <taxon>Rhodocyclales</taxon>
        <taxon>Rhodocyclaceae</taxon>
        <taxon>Rhodocyclus</taxon>
    </lineage>
</organism>
<evidence type="ECO:0000256" key="7">
    <source>
        <dbReference type="HAMAP-Rule" id="MF_00009"/>
    </source>
</evidence>
<evidence type="ECO:0000256" key="1">
    <source>
        <dbReference type="ARBA" id="ARBA00010875"/>
    </source>
</evidence>
<evidence type="ECO:0000313" key="8">
    <source>
        <dbReference type="EMBL" id="MBB4247227.1"/>
    </source>
</evidence>
<evidence type="ECO:0000256" key="2">
    <source>
        <dbReference type="ARBA" id="ARBA00022722"/>
    </source>
</evidence>
<dbReference type="EMBL" id="JACIGE010000005">
    <property type="protein sequence ID" value="MBB4247227.1"/>
    <property type="molecule type" value="Genomic_DNA"/>
</dbReference>
<dbReference type="InterPro" id="IPR020549">
    <property type="entry name" value="YbeY_CS"/>
</dbReference>
<dbReference type="EC" id="3.1.-.-" evidence="7"/>
<keyword evidence="9" id="KW-1185">Reference proteome</keyword>
<dbReference type="InterPro" id="IPR002036">
    <property type="entry name" value="YbeY"/>
</dbReference>
<protein>
    <recommendedName>
        <fullName evidence="7">Endoribonuclease YbeY</fullName>
        <ecNumber evidence="7">3.1.-.-</ecNumber>
    </recommendedName>
</protein>
<comment type="cofactor">
    <cofactor evidence="7">
        <name>Zn(2+)</name>
        <dbReference type="ChEBI" id="CHEBI:29105"/>
    </cofactor>
    <text evidence="7">Binds 1 zinc ion.</text>
</comment>
<keyword evidence="7" id="KW-0698">rRNA processing</keyword>
<proteinExistence type="inferred from homology"/>
<dbReference type="Gene3D" id="3.40.390.30">
    <property type="entry name" value="Metalloproteases ('zincins'), catalytic domain"/>
    <property type="match status" value="1"/>
</dbReference>
<dbReference type="OrthoDB" id="9807740at2"/>
<dbReference type="GO" id="GO:0008270">
    <property type="term" value="F:zinc ion binding"/>
    <property type="evidence" value="ECO:0007669"/>
    <property type="project" value="UniProtKB-UniRule"/>
</dbReference>
<keyword evidence="4 7" id="KW-0255">Endonuclease</keyword>
<feature type="binding site" evidence="7">
    <location>
        <position position="117"/>
    </location>
    <ligand>
        <name>Zn(2+)</name>
        <dbReference type="ChEBI" id="CHEBI:29105"/>
        <note>catalytic</note>
    </ligand>
</feature>
<evidence type="ECO:0000313" key="9">
    <source>
        <dbReference type="Proteomes" id="UP000587070"/>
    </source>
</evidence>
<dbReference type="GO" id="GO:0006364">
    <property type="term" value="P:rRNA processing"/>
    <property type="evidence" value="ECO:0007669"/>
    <property type="project" value="UniProtKB-UniRule"/>
</dbReference>
<dbReference type="HAMAP" id="MF_00009">
    <property type="entry name" value="Endoribonucl_YbeY"/>
    <property type="match status" value="1"/>
</dbReference>
<dbReference type="PANTHER" id="PTHR46986:SF1">
    <property type="entry name" value="ENDORIBONUCLEASE YBEY, CHLOROPLASTIC"/>
    <property type="match status" value="1"/>
</dbReference>
<dbReference type="Proteomes" id="UP000587070">
    <property type="component" value="Unassembled WGS sequence"/>
</dbReference>
<dbReference type="PROSITE" id="PS01306">
    <property type="entry name" value="UPF0054"/>
    <property type="match status" value="1"/>
</dbReference>
<comment type="similarity">
    <text evidence="1 7">Belongs to the endoribonuclease YbeY family.</text>
</comment>
<dbReference type="InterPro" id="IPR023091">
    <property type="entry name" value="MetalPrtase_cat_dom_sf_prd"/>
</dbReference>
<dbReference type="AlphaFoldDB" id="A0A840FYM9"/>
<sequence>MAVSRRLDLSVQYACNTAELPLRASVRRWVRAALDVDGPCGGKIVVRFVDPEEGRSLNNDYRGRDYATNVLSFPYEVEPVVCGDLVVCAEVALREAAEQGRTADAHYAHLIVHGILHLLGYDHEQGDEEADAMEDCERQVLAQLGYPDPYAGEG</sequence>
<keyword evidence="5 7" id="KW-0378">Hydrolase</keyword>
<dbReference type="GO" id="GO:0005737">
    <property type="term" value="C:cytoplasm"/>
    <property type="evidence" value="ECO:0007669"/>
    <property type="project" value="UniProtKB-SubCell"/>
</dbReference>
<feature type="binding site" evidence="7">
    <location>
        <position position="113"/>
    </location>
    <ligand>
        <name>Zn(2+)</name>
        <dbReference type="ChEBI" id="CHEBI:29105"/>
        <note>catalytic</note>
    </ligand>
</feature>
<name>A0A840FYM9_RHOTE</name>
<comment type="subcellular location">
    <subcellularLocation>
        <location evidence="7">Cytoplasm</location>
    </subcellularLocation>
</comment>
<keyword evidence="2 7" id="KW-0540">Nuclease</keyword>
<dbReference type="GO" id="GO:0004222">
    <property type="term" value="F:metalloendopeptidase activity"/>
    <property type="evidence" value="ECO:0007669"/>
    <property type="project" value="InterPro"/>
</dbReference>
<keyword evidence="6 7" id="KW-0862">Zinc</keyword>
<dbReference type="SUPFAM" id="SSF55486">
    <property type="entry name" value="Metalloproteases ('zincins'), catalytic domain"/>
    <property type="match status" value="1"/>
</dbReference>
<dbReference type="NCBIfam" id="TIGR00043">
    <property type="entry name" value="rRNA maturation RNase YbeY"/>
    <property type="match status" value="1"/>
</dbReference>
<comment type="function">
    <text evidence="7">Single strand-specific metallo-endoribonuclease involved in late-stage 70S ribosome quality control and in maturation of the 3' terminus of the 16S rRNA.</text>
</comment>
<dbReference type="Pfam" id="PF02130">
    <property type="entry name" value="YbeY"/>
    <property type="match status" value="1"/>
</dbReference>
<dbReference type="GO" id="GO:0004521">
    <property type="term" value="F:RNA endonuclease activity"/>
    <property type="evidence" value="ECO:0007669"/>
    <property type="project" value="UniProtKB-UniRule"/>
</dbReference>